<protein>
    <recommendedName>
        <fullName evidence="1">Methyltransferase type 11 domain-containing protein</fullName>
    </recommendedName>
</protein>
<feature type="domain" description="Methyltransferase type 11" evidence="1">
    <location>
        <begin position="46"/>
        <end position="149"/>
    </location>
</feature>
<dbReference type="Proteomes" id="UP000465609">
    <property type="component" value="Chromosome"/>
</dbReference>
<dbReference type="CDD" id="cd02440">
    <property type="entry name" value="AdoMet_MTases"/>
    <property type="match status" value="1"/>
</dbReference>
<sequence length="260" mass="28838">MTPPSSTIGLIEWSPDDVYLAEQDCGTARAERWLARHLRPGDRNALDIGCGTASIGKMIAELYPTIDVWGIDLPGNLVGWKDAGANPERVLAGSALDLPFESGMFDLVWSFGVIEHIGEPDPPAERESDRLRYISEMMRVLRPGGRAIIVAPNKSFPLDPAHDWSATNFGHRLFERTHLCLHATWGPHPLMSFQEVRRMAREAGASKVRPLNMANYFDFVRVGAGRAGRLVPVARFYLNLLPDWLGATPLAPFLAVELTR</sequence>
<dbReference type="RefSeq" id="WP_163911428.1">
    <property type="nucleotide sequence ID" value="NZ_AP022577.1"/>
</dbReference>
<dbReference type="PANTHER" id="PTHR43591">
    <property type="entry name" value="METHYLTRANSFERASE"/>
    <property type="match status" value="1"/>
</dbReference>
<accession>A0ABN5YVN9</accession>
<dbReference type="InterPro" id="IPR029063">
    <property type="entry name" value="SAM-dependent_MTases_sf"/>
</dbReference>
<evidence type="ECO:0000259" key="1">
    <source>
        <dbReference type="Pfam" id="PF08241"/>
    </source>
</evidence>
<evidence type="ECO:0000313" key="3">
    <source>
        <dbReference type="Proteomes" id="UP000465609"/>
    </source>
</evidence>
<evidence type="ECO:0000313" key="2">
    <source>
        <dbReference type="EMBL" id="BBX85793.1"/>
    </source>
</evidence>
<dbReference type="Pfam" id="PF08241">
    <property type="entry name" value="Methyltransf_11"/>
    <property type="match status" value="1"/>
</dbReference>
<name>A0ABN5YVN9_9MYCO</name>
<keyword evidence="3" id="KW-1185">Reference proteome</keyword>
<proteinExistence type="predicted"/>
<dbReference type="InterPro" id="IPR013216">
    <property type="entry name" value="Methyltransf_11"/>
</dbReference>
<dbReference type="Gene3D" id="3.40.50.150">
    <property type="entry name" value="Vaccinia Virus protein VP39"/>
    <property type="match status" value="1"/>
</dbReference>
<reference evidence="2 3" key="1">
    <citation type="journal article" date="2019" name="Emerg. Microbes Infect.">
        <title>Comprehensive subspecies identification of 175 nontuberculous mycobacteria species based on 7547 genomic profiles.</title>
        <authorList>
            <person name="Matsumoto Y."/>
            <person name="Kinjo T."/>
            <person name="Motooka D."/>
            <person name="Nabeya D."/>
            <person name="Jung N."/>
            <person name="Uechi K."/>
            <person name="Horii T."/>
            <person name="Iida T."/>
            <person name="Fujita J."/>
            <person name="Nakamura S."/>
        </authorList>
    </citation>
    <scope>NUCLEOTIDE SEQUENCE [LARGE SCALE GENOMIC DNA]</scope>
    <source>
        <strain evidence="2 3">JCM 15296</strain>
    </source>
</reference>
<organism evidence="2 3">
    <name type="scientific">Mycolicibacterium aubagnense</name>
    <dbReference type="NCBI Taxonomy" id="319707"/>
    <lineage>
        <taxon>Bacteria</taxon>
        <taxon>Bacillati</taxon>
        <taxon>Actinomycetota</taxon>
        <taxon>Actinomycetes</taxon>
        <taxon>Mycobacteriales</taxon>
        <taxon>Mycobacteriaceae</taxon>
        <taxon>Mycolicibacterium</taxon>
    </lineage>
</organism>
<dbReference type="SUPFAM" id="SSF53335">
    <property type="entry name" value="S-adenosyl-L-methionine-dependent methyltransferases"/>
    <property type="match status" value="1"/>
</dbReference>
<dbReference type="EMBL" id="AP022577">
    <property type="protein sequence ID" value="BBX85793.1"/>
    <property type="molecule type" value="Genomic_DNA"/>
</dbReference>
<gene>
    <name evidence="2" type="ORF">MAUB_36660</name>
</gene>